<evidence type="ECO:0000313" key="12">
    <source>
        <dbReference type="Proteomes" id="UP000887566"/>
    </source>
</evidence>
<dbReference type="EC" id="2.3.1.199" evidence="11"/>
<feature type="transmembrane region" description="Helical" evidence="11">
    <location>
        <begin position="196"/>
        <end position="214"/>
    </location>
</feature>
<dbReference type="GO" id="GO:0019367">
    <property type="term" value="P:fatty acid elongation, saturated fatty acid"/>
    <property type="evidence" value="ECO:0007669"/>
    <property type="project" value="TreeGrafter"/>
</dbReference>
<keyword evidence="9 11" id="KW-0472">Membrane</keyword>
<evidence type="ECO:0000256" key="6">
    <source>
        <dbReference type="ARBA" id="ARBA00022832"/>
    </source>
</evidence>
<dbReference type="AlphaFoldDB" id="A0A914X563"/>
<evidence type="ECO:0000256" key="11">
    <source>
        <dbReference type="RuleBase" id="RU361115"/>
    </source>
</evidence>
<feature type="transmembrane region" description="Helical" evidence="11">
    <location>
        <begin position="226"/>
        <end position="246"/>
    </location>
</feature>
<evidence type="ECO:0000256" key="8">
    <source>
        <dbReference type="ARBA" id="ARBA00023098"/>
    </source>
</evidence>
<keyword evidence="7 11" id="KW-1133">Transmembrane helix</keyword>
<evidence type="ECO:0000256" key="3">
    <source>
        <dbReference type="ARBA" id="ARBA00022516"/>
    </source>
</evidence>
<feature type="transmembrane region" description="Helical" evidence="11">
    <location>
        <begin position="155"/>
        <end position="176"/>
    </location>
</feature>
<comment type="catalytic activity">
    <reaction evidence="11">
        <text>a very-long-chain acyl-CoA + malonyl-CoA + H(+) = a very-long-chain 3-oxoacyl-CoA + CO2 + CoA</text>
        <dbReference type="Rhea" id="RHEA:32727"/>
        <dbReference type="ChEBI" id="CHEBI:15378"/>
        <dbReference type="ChEBI" id="CHEBI:16526"/>
        <dbReference type="ChEBI" id="CHEBI:57287"/>
        <dbReference type="ChEBI" id="CHEBI:57384"/>
        <dbReference type="ChEBI" id="CHEBI:90725"/>
        <dbReference type="ChEBI" id="CHEBI:90736"/>
        <dbReference type="EC" id="2.3.1.199"/>
    </reaction>
</comment>
<evidence type="ECO:0000313" key="13">
    <source>
        <dbReference type="WBParaSite" id="PSAMB.scaffold6541size9270.g28673.t1"/>
    </source>
</evidence>
<dbReference type="GO" id="GO:0005789">
    <property type="term" value="C:endoplasmic reticulum membrane"/>
    <property type="evidence" value="ECO:0007669"/>
    <property type="project" value="TreeGrafter"/>
</dbReference>
<evidence type="ECO:0000256" key="5">
    <source>
        <dbReference type="ARBA" id="ARBA00022692"/>
    </source>
</evidence>
<evidence type="ECO:0000256" key="4">
    <source>
        <dbReference type="ARBA" id="ARBA00022679"/>
    </source>
</evidence>
<comment type="subcellular location">
    <subcellularLocation>
        <location evidence="1">Membrane</location>
        <topology evidence="1">Multi-pass membrane protein</topology>
    </subcellularLocation>
</comment>
<evidence type="ECO:0000256" key="1">
    <source>
        <dbReference type="ARBA" id="ARBA00004141"/>
    </source>
</evidence>
<comment type="similarity">
    <text evidence="11">Belongs to the ELO family.</text>
</comment>
<evidence type="ECO:0000256" key="10">
    <source>
        <dbReference type="ARBA" id="ARBA00023160"/>
    </source>
</evidence>
<feature type="transmembrane region" description="Helical" evidence="11">
    <location>
        <begin position="55"/>
        <end position="78"/>
    </location>
</feature>
<dbReference type="GO" id="GO:0034625">
    <property type="term" value="P:fatty acid elongation, monounsaturated fatty acid"/>
    <property type="evidence" value="ECO:0007669"/>
    <property type="project" value="TreeGrafter"/>
</dbReference>
<protein>
    <recommendedName>
        <fullName evidence="11">Elongation of very long chain fatty acids protein</fullName>
        <ecNumber evidence="11">2.3.1.199</ecNumber>
    </recommendedName>
    <alternativeName>
        <fullName evidence="11">Very-long-chain 3-oxoacyl-CoA synthase</fullName>
    </alternativeName>
</protein>
<proteinExistence type="inferred from homology"/>
<organism evidence="12 13">
    <name type="scientific">Plectus sambesii</name>
    <dbReference type="NCBI Taxonomy" id="2011161"/>
    <lineage>
        <taxon>Eukaryota</taxon>
        <taxon>Metazoa</taxon>
        <taxon>Ecdysozoa</taxon>
        <taxon>Nematoda</taxon>
        <taxon>Chromadorea</taxon>
        <taxon>Plectida</taxon>
        <taxon>Plectina</taxon>
        <taxon>Plectoidea</taxon>
        <taxon>Plectidae</taxon>
        <taxon>Plectus</taxon>
    </lineage>
</organism>
<accession>A0A914X563</accession>
<evidence type="ECO:0000256" key="9">
    <source>
        <dbReference type="ARBA" id="ARBA00023136"/>
    </source>
</evidence>
<keyword evidence="10 11" id="KW-0275">Fatty acid biosynthesis</keyword>
<dbReference type="PANTHER" id="PTHR11157">
    <property type="entry name" value="FATTY ACID ACYL TRANSFERASE-RELATED"/>
    <property type="match status" value="1"/>
</dbReference>
<evidence type="ECO:0000256" key="7">
    <source>
        <dbReference type="ARBA" id="ARBA00022989"/>
    </source>
</evidence>
<dbReference type="GO" id="GO:0030148">
    <property type="term" value="P:sphingolipid biosynthetic process"/>
    <property type="evidence" value="ECO:0007669"/>
    <property type="project" value="TreeGrafter"/>
</dbReference>
<name>A0A914X563_9BILA</name>
<keyword evidence="3 11" id="KW-0444">Lipid biosynthesis</keyword>
<evidence type="ECO:0000256" key="2">
    <source>
        <dbReference type="ARBA" id="ARBA00005194"/>
    </source>
</evidence>
<dbReference type="GO" id="GO:0034626">
    <property type="term" value="P:fatty acid elongation, polyunsaturated fatty acid"/>
    <property type="evidence" value="ECO:0007669"/>
    <property type="project" value="TreeGrafter"/>
</dbReference>
<dbReference type="GO" id="GO:0009922">
    <property type="term" value="F:fatty acid elongase activity"/>
    <property type="evidence" value="ECO:0007669"/>
    <property type="project" value="UniProtKB-EC"/>
</dbReference>
<dbReference type="Proteomes" id="UP000887566">
    <property type="component" value="Unplaced"/>
</dbReference>
<feature type="transmembrane region" description="Helical" evidence="11">
    <location>
        <begin position="24"/>
        <end position="43"/>
    </location>
</feature>
<dbReference type="Pfam" id="PF01151">
    <property type="entry name" value="ELO"/>
    <property type="match status" value="1"/>
</dbReference>
<dbReference type="WBParaSite" id="PSAMB.scaffold6541size9270.g28673.t1">
    <property type="protein sequence ID" value="PSAMB.scaffold6541size9270.g28673.t1"/>
    <property type="gene ID" value="PSAMB.scaffold6541size9270.g28673"/>
</dbReference>
<dbReference type="GO" id="GO:0042761">
    <property type="term" value="P:very long-chain fatty acid biosynthetic process"/>
    <property type="evidence" value="ECO:0007669"/>
    <property type="project" value="TreeGrafter"/>
</dbReference>
<keyword evidence="6 11" id="KW-0276">Fatty acid metabolism</keyword>
<comment type="pathway">
    <text evidence="2">Lipid metabolism; fatty acid biosynthesis.</text>
</comment>
<feature type="transmembrane region" description="Helical" evidence="11">
    <location>
        <begin position="104"/>
        <end position="125"/>
    </location>
</feature>
<feature type="transmembrane region" description="Helical" evidence="11">
    <location>
        <begin position="132"/>
        <end position="149"/>
    </location>
</feature>
<dbReference type="PANTHER" id="PTHR11157:SF29">
    <property type="entry name" value="ELONGATION OF LONG CHAIN FATTY ACIDS PROTEIN 5"/>
    <property type="match status" value="1"/>
</dbReference>
<keyword evidence="12" id="KW-1185">Reference proteome</keyword>
<reference evidence="13" key="1">
    <citation type="submission" date="2022-11" db="UniProtKB">
        <authorList>
            <consortium name="WormBaseParasite"/>
        </authorList>
    </citation>
    <scope>IDENTIFICATION</scope>
</reference>
<keyword evidence="5 11" id="KW-0812">Transmembrane</keyword>
<keyword evidence="8 11" id="KW-0443">Lipid metabolism</keyword>
<sequence length="270" mass="31844">MDVFFSSTFDYGAAKQWTHATEMFVVKLAAFYVVTIFSIKYFMRDRKPFDLQLPLNAWNAFLALFSVLGTLLLTPTFFGEIFNKGLTDSYCKINRSYTDNRAGYWTFLWVVSKIPELVDTIFIVLRKRPLMFMHWFHHVLTGYFAFISYSADNAYMIWIVYLNYTVHAFMYSYYFLRSLRIRVPPQVARMITASQIVQFLITHVVMIHLAYITLVQGRQCDVTLKSYLVGAFMELAYLFLFSRFYYISYIAGGGKKFVNHKRLDEQQKVE</sequence>
<dbReference type="InterPro" id="IPR002076">
    <property type="entry name" value="ELO_fam"/>
</dbReference>
<keyword evidence="4 11" id="KW-0808">Transferase</keyword>